<dbReference type="InParanoid" id="A0A1S3J0W7"/>
<feature type="transmembrane region" description="Helical" evidence="2">
    <location>
        <begin position="509"/>
        <end position="528"/>
    </location>
</feature>
<feature type="transmembrane region" description="Helical" evidence="2">
    <location>
        <begin position="584"/>
        <end position="604"/>
    </location>
</feature>
<feature type="transmembrane region" description="Helical" evidence="2">
    <location>
        <begin position="442"/>
        <end position="461"/>
    </location>
</feature>
<dbReference type="InterPro" id="IPR002656">
    <property type="entry name" value="Acyl_transf_3_dom"/>
</dbReference>
<dbReference type="InterPro" id="IPR052728">
    <property type="entry name" value="O2_lipid_transport_reg"/>
</dbReference>
<sequence>MGKPEAGLMYGNTKWHGQFEQCMRVKGEIKDASIGISLTADRQINGEYCKIYIPLPAEMIPAGNVGGLGAGVNLEWGVCLPNTCTSKDVTIMSQILGNSTYAVCEKDKELVLSEDPKAIACIALLTVFAVLIVFGTLMEGFGLDKTFTPAAPHEVKVTEEVKALEGVTNPTYEPDVQPMDTYLNHYVKYQPDDEKPTTTLDSMKEKGVEMNGSNGIANGHKPVLDEKSFGVVMPPNWTFKKAEQKQTKSTSDDHKQEKKPEPPALVRLFAAFSLYTTLPRLLSTHQGSAAITCLNGIRVMSIGWVVLGHTYGFAAGFTDNIMFAFLEMKRFSFTAVSNAYFSVDTFFLLSGVLVAYLFLRQLHRENGVKTRTMVMYYVHRYIRLSPLYFMVLFIYVALQNYMGRGPMSARSIYDQQFCEWNWWTNLIYVNNVVKNKELCFGLSWYIANDFQFYILAPLFLLPLYWKPVVGILLIILAMGAYAVGATFTLLGIENPRIMSNPNFLTDFYILPWCRIGPYLVGLVVGFILYKTDRKIKFNKVLAGVLWIVSLALVTLIIFIRHDETENGQWGKTETIAYEVVSKPLWAVAVGWIIIACATGYGGFINSFLSWSAWVPLSRMTYAVYLVHPTIMWAYQTSLISELTVSDFTMSVLFTAYLVLSYVAALVVSLAFEVPILGLEKILLKK</sequence>
<feature type="domain" description="Nose resistant-to-fluoxetine protein N-terminal" evidence="4">
    <location>
        <begin position="2"/>
        <end position="91"/>
    </location>
</feature>
<dbReference type="OrthoDB" id="118951at2759"/>
<dbReference type="KEGG" id="lak:106169222"/>
<evidence type="ECO:0000259" key="4">
    <source>
        <dbReference type="Pfam" id="PF20146"/>
    </source>
</evidence>
<feature type="transmembrane region" description="Helical" evidence="2">
    <location>
        <begin position="616"/>
        <end position="634"/>
    </location>
</feature>
<evidence type="ECO:0000313" key="6">
    <source>
        <dbReference type="RefSeq" id="XP_013404080.1"/>
    </source>
</evidence>
<keyword evidence="2" id="KW-0812">Transmembrane</keyword>
<feature type="transmembrane region" description="Helical" evidence="2">
    <location>
        <begin position="118"/>
        <end position="138"/>
    </location>
</feature>
<name>A0A1S3J0W7_LINAN</name>
<dbReference type="InterPro" id="IPR006621">
    <property type="entry name" value="Nose-resist-to-fluoxetine_N"/>
</dbReference>
<proteinExistence type="predicted"/>
<keyword evidence="2" id="KW-1133">Transmembrane helix</keyword>
<gene>
    <name evidence="6" type="primary">LOC106169222</name>
</gene>
<feature type="domain" description="Acyltransferase 3" evidence="3">
    <location>
        <begin position="293"/>
        <end position="669"/>
    </location>
</feature>
<feature type="transmembrane region" description="Helical" evidence="2">
    <location>
        <begin position="540"/>
        <end position="559"/>
    </location>
</feature>
<reference evidence="6" key="1">
    <citation type="submission" date="2025-08" db="UniProtKB">
        <authorList>
            <consortium name="RefSeq"/>
        </authorList>
    </citation>
    <scope>IDENTIFICATION</scope>
    <source>
        <tissue evidence="6">Gonads</tissue>
    </source>
</reference>
<feature type="transmembrane region" description="Helical" evidence="2">
    <location>
        <begin position="302"/>
        <end position="326"/>
    </location>
</feature>
<dbReference type="Pfam" id="PF20146">
    <property type="entry name" value="NRF"/>
    <property type="match status" value="1"/>
</dbReference>
<evidence type="ECO:0000259" key="3">
    <source>
        <dbReference type="Pfam" id="PF01757"/>
    </source>
</evidence>
<feature type="transmembrane region" description="Helical" evidence="2">
    <location>
        <begin position="338"/>
        <end position="359"/>
    </location>
</feature>
<keyword evidence="2" id="KW-0472">Membrane</keyword>
<dbReference type="RefSeq" id="XP_013404080.1">
    <property type="nucleotide sequence ID" value="XM_013548626.1"/>
</dbReference>
<evidence type="ECO:0000256" key="1">
    <source>
        <dbReference type="SAM" id="MobiDB-lite"/>
    </source>
</evidence>
<dbReference type="GO" id="GO:0016747">
    <property type="term" value="F:acyltransferase activity, transferring groups other than amino-acyl groups"/>
    <property type="evidence" value="ECO:0007669"/>
    <property type="project" value="InterPro"/>
</dbReference>
<dbReference type="Proteomes" id="UP000085678">
    <property type="component" value="Unplaced"/>
</dbReference>
<evidence type="ECO:0000313" key="5">
    <source>
        <dbReference type="Proteomes" id="UP000085678"/>
    </source>
</evidence>
<dbReference type="GeneID" id="106169222"/>
<feature type="transmembrane region" description="Helical" evidence="2">
    <location>
        <begin position="468"/>
        <end position="489"/>
    </location>
</feature>
<dbReference type="Pfam" id="PF01757">
    <property type="entry name" value="Acyl_transf_3"/>
    <property type="match status" value="1"/>
</dbReference>
<dbReference type="AlphaFoldDB" id="A0A1S3J0W7"/>
<dbReference type="PANTHER" id="PTHR11161">
    <property type="entry name" value="O-ACYLTRANSFERASE"/>
    <property type="match status" value="1"/>
</dbReference>
<keyword evidence="5" id="KW-1185">Reference proteome</keyword>
<accession>A0A1S3J0W7</accession>
<organism evidence="5 6">
    <name type="scientific">Lingula anatina</name>
    <name type="common">Brachiopod</name>
    <name type="synonym">Lingula unguis</name>
    <dbReference type="NCBI Taxonomy" id="7574"/>
    <lineage>
        <taxon>Eukaryota</taxon>
        <taxon>Metazoa</taxon>
        <taxon>Spiralia</taxon>
        <taxon>Lophotrochozoa</taxon>
        <taxon>Brachiopoda</taxon>
        <taxon>Linguliformea</taxon>
        <taxon>Lingulata</taxon>
        <taxon>Lingulida</taxon>
        <taxon>Linguloidea</taxon>
        <taxon>Lingulidae</taxon>
        <taxon>Lingula</taxon>
    </lineage>
</organism>
<feature type="region of interest" description="Disordered" evidence="1">
    <location>
        <begin position="240"/>
        <end position="260"/>
    </location>
</feature>
<feature type="transmembrane region" description="Helical" evidence="2">
    <location>
        <begin position="654"/>
        <end position="678"/>
    </location>
</feature>
<feature type="transmembrane region" description="Helical" evidence="2">
    <location>
        <begin position="380"/>
        <end position="398"/>
    </location>
</feature>
<protein>
    <submittedName>
        <fullName evidence="6">Nose resistant to fluoxetine protein 6</fullName>
    </submittedName>
</protein>
<dbReference type="PANTHER" id="PTHR11161:SF0">
    <property type="entry name" value="O-ACYLTRANSFERASE LIKE PROTEIN"/>
    <property type="match status" value="1"/>
</dbReference>
<evidence type="ECO:0000256" key="2">
    <source>
        <dbReference type="SAM" id="Phobius"/>
    </source>
</evidence>